<evidence type="ECO:0000313" key="10">
    <source>
        <dbReference type="EMBL" id="QUD89983.1"/>
    </source>
</evidence>
<keyword evidence="3" id="KW-1003">Cell membrane</keyword>
<evidence type="ECO:0000256" key="6">
    <source>
        <dbReference type="ARBA" id="ARBA00022989"/>
    </source>
</evidence>
<sequence>MVWVLRLGLFFAALFVGSGASLPFIPVWFRAQGLTATQMAIILASPYFGRTLVGPLLGLWADLFRLRRTPMALMAAGSAVAYALLGLAHGFWAWLALWLVGTTLLQGLSPLGDVLGLRESRARGFAYAVPRGMGSAAYVIGNVGMGLVLARTAPVSVVIWAVAAAGLTALAAMFLLPPTPVHDGGHRLSARDLVGGLGELLRDPVFLLAIVAVGLIQSAHGFYYSFSTLLWRRQGLGAWTGLLWGCAVGAEVVFMWFCEPWRRRVGPERLVIIGGVGGLVRWIALSFSPPLWLLFPIQALHALSYTATFFGTLRLLERLSPPQSASAAQTLNSAVSGGILIGLTTIASGPLFDALGAHGYLVMAAIAGLGVALAVVLARITRLHRPGSG</sequence>
<gene>
    <name evidence="10" type="ORF">KCG34_09005</name>
</gene>
<evidence type="ECO:0000256" key="8">
    <source>
        <dbReference type="SAM" id="Phobius"/>
    </source>
</evidence>
<dbReference type="EMBL" id="CP073078">
    <property type="protein sequence ID" value="QUD89983.1"/>
    <property type="molecule type" value="Genomic_DNA"/>
</dbReference>
<dbReference type="InterPro" id="IPR036259">
    <property type="entry name" value="MFS_trans_sf"/>
</dbReference>
<dbReference type="Pfam" id="PF12832">
    <property type="entry name" value="MFS_1_like"/>
    <property type="match status" value="1"/>
</dbReference>
<feature type="transmembrane region" description="Helical" evidence="8">
    <location>
        <begin position="358"/>
        <end position="378"/>
    </location>
</feature>
<keyword evidence="11" id="KW-1185">Reference proteome</keyword>
<dbReference type="PANTHER" id="PTHR23522">
    <property type="entry name" value="BLL5896 PROTEIN"/>
    <property type="match status" value="1"/>
</dbReference>
<dbReference type="Proteomes" id="UP000676409">
    <property type="component" value="Chromosome"/>
</dbReference>
<keyword evidence="4" id="KW-0997">Cell inner membrane</keyword>
<feature type="transmembrane region" description="Helical" evidence="8">
    <location>
        <begin position="334"/>
        <end position="352"/>
    </location>
</feature>
<evidence type="ECO:0000259" key="9">
    <source>
        <dbReference type="Pfam" id="PF12832"/>
    </source>
</evidence>
<feature type="transmembrane region" description="Helical" evidence="8">
    <location>
        <begin position="39"/>
        <end position="60"/>
    </location>
</feature>
<feature type="transmembrane region" description="Helical" evidence="8">
    <location>
        <begin position="157"/>
        <end position="177"/>
    </location>
</feature>
<feature type="transmembrane region" description="Helical" evidence="8">
    <location>
        <begin position="72"/>
        <end position="92"/>
    </location>
</feature>
<keyword evidence="7 8" id="KW-0472">Membrane</keyword>
<feature type="domain" description="Major facilitator superfamily associated" evidence="9">
    <location>
        <begin position="7"/>
        <end position="357"/>
    </location>
</feature>
<keyword evidence="2" id="KW-0813">Transport</keyword>
<proteinExistence type="predicted"/>
<dbReference type="AlphaFoldDB" id="A0A975G2L2"/>
<organism evidence="10 11">
    <name type="scientific">Phenylobacterium montanum</name>
    <dbReference type="NCBI Taxonomy" id="2823693"/>
    <lineage>
        <taxon>Bacteria</taxon>
        <taxon>Pseudomonadati</taxon>
        <taxon>Pseudomonadota</taxon>
        <taxon>Alphaproteobacteria</taxon>
        <taxon>Caulobacterales</taxon>
        <taxon>Caulobacteraceae</taxon>
        <taxon>Phenylobacterium</taxon>
    </lineage>
</organism>
<feature type="transmembrane region" description="Helical" evidence="8">
    <location>
        <begin position="293"/>
        <end position="313"/>
    </location>
</feature>
<dbReference type="NCBIfam" id="NF037955">
    <property type="entry name" value="mfs"/>
    <property type="match status" value="1"/>
</dbReference>
<dbReference type="Gene3D" id="1.20.1250.20">
    <property type="entry name" value="MFS general substrate transporter like domains"/>
    <property type="match status" value="2"/>
</dbReference>
<feature type="transmembrane region" description="Helical" evidence="8">
    <location>
        <begin position="236"/>
        <end position="258"/>
    </location>
</feature>
<dbReference type="GO" id="GO:0015528">
    <property type="term" value="F:lactose:proton symporter activity"/>
    <property type="evidence" value="ECO:0007669"/>
    <property type="project" value="TreeGrafter"/>
</dbReference>
<reference evidence="10" key="1">
    <citation type="submission" date="2021-04" db="EMBL/GenBank/DDBJ databases">
        <title>The complete genome sequence of Caulobacter sp. S6.</title>
        <authorList>
            <person name="Tang Y."/>
            <person name="Ouyang W."/>
            <person name="Liu Q."/>
            <person name="Huang B."/>
            <person name="Guo Z."/>
            <person name="Lei P."/>
        </authorList>
    </citation>
    <scope>NUCLEOTIDE SEQUENCE</scope>
    <source>
        <strain evidence="10">S6</strain>
    </source>
</reference>
<keyword evidence="6 8" id="KW-1133">Transmembrane helix</keyword>
<comment type="subcellular location">
    <subcellularLocation>
        <location evidence="1">Cell inner membrane</location>
        <topology evidence="1">Multi-pass membrane protein</topology>
    </subcellularLocation>
</comment>
<dbReference type="KEGG" id="caul:KCG34_09005"/>
<name>A0A975G2L2_9CAUL</name>
<evidence type="ECO:0000256" key="3">
    <source>
        <dbReference type="ARBA" id="ARBA00022475"/>
    </source>
</evidence>
<evidence type="ECO:0000256" key="7">
    <source>
        <dbReference type="ARBA" id="ARBA00023136"/>
    </source>
</evidence>
<protein>
    <submittedName>
        <fullName evidence="10">MFS transporter</fullName>
    </submittedName>
</protein>
<feature type="transmembrane region" description="Helical" evidence="8">
    <location>
        <begin position="129"/>
        <end position="151"/>
    </location>
</feature>
<evidence type="ECO:0000256" key="5">
    <source>
        <dbReference type="ARBA" id="ARBA00022692"/>
    </source>
</evidence>
<evidence type="ECO:0000256" key="4">
    <source>
        <dbReference type="ARBA" id="ARBA00022519"/>
    </source>
</evidence>
<keyword evidence="5 8" id="KW-0812">Transmembrane</keyword>
<evidence type="ECO:0000256" key="2">
    <source>
        <dbReference type="ARBA" id="ARBA00022448"/>
    </source>
</evidence>
<dbReference type="SUPFAM" id="SSF103473">
    <property type="entry name" value="MFS general substrate transporter"/>
    <property type="match status" value="1"/>
</dbReference>
<accession>A0A975G2L2</accession>
<dbReference type="RefSeq" id="WP_211940034.1">
    <property type="nucleotide sequence ID" value="NZ_CP073078.1"/>
</dbReference>
<dbReference type="PANTHER" id="PTHR23522:SF10">
    <property type="entry name" value="3-PHENYLPROPIONIC ACID TRANSPORTER-RELATED"/>
    <property type="match status" value="1"/>
</dbReference>
<evidence type="ECO:0000256" key="1">
    <source>
        <dbReference type="ARBA" id="ARBA00004429"/>
    </source>
</evidence>
<evidence type="ECO:0000313" key="11">
    <source>
        <dbReference type="Proteomes" id="UP000676409"/>
    </source>
</evidence>
<dbReference type="PIRSF" id="PIRSF004925">
    <property type="entry name" value="HcaT"/>
    <property type="match status" value="1"/>
</dbReference>
<dbReference type="InterPro" id="IPR024989">
    <property type="entry name" value="MFS_assoc_dom"/>
</dbReference>
<feature type="transmembrane region" description="Helical" evidence="8">
    <location>
        <begin position="205"/>
        <end position="224"/>
    </location>
</feature>
<dbReference type="GO" id="GO:0005886">
    <property type="term" value="C:plasma membrane"/>
    <property type="evidence" value="ECO:0007669"/>
    <property type="project" value="UniProtKB-SubCell"/>
</dbReference>
<dbReference type="GO" id="GO:0030395">
    <property type="term" value="F:lactose binding"/>
    <property type="evidence" value="ECO:0007669"/>
    <property type="project" value="TreeGrafter"/>
</dbReference>
<dbReference type="InterPro" id="IPR026032">
    <property type="entry name" value="HcaT-like"/>
</dbReference>